<dbReference type="PRINTS" id="PR00625">
    <property type="entry name" value="JDOMAIN"/>
</dbReference>
<feature type="domain" description="J" evidence="2">
    <location>
        <begin position="50"/>
        <end position="113"/>
    </location>
</feature>
<evidence type="ECO:0000259" key="2">
    <source>
        <dbReference type="PROSITE" id="PS50076"/>
    </source>
</evidence>
<name>A0ABD1FZ44_SALDI</name>
<dbReference type="AlphaFoldDB" id="A0ABD1FZ44"/>
<sequence length="291" mass="33505">MWAVSPSTHQHFLNPKADQYCNFKNSIWWRRQGSVSMRCCAKREAESSKNHYELLGVSVDASGLQIKDAYRKLQKKYHPDIAGDKGHESTVMLNKAYEVLVRDDLRKKYDRSIGRVRVGIERNTLGSVWKEPLRPQALFVDENACVGCWKCVHYAGNTFTMDEASGTARIKVQYGDHDAQIEMSVESCPVNCIHWVDTEELAVLEHLIRPQPKEGYGIYGQGWERPANVFMAAKSFNKKLEQQEESQHRQGNSRDNEETRAQAEARENAYKELKIGSFARIWSWMKRSTSK</sequence>
<dbReference type="Pfam" id="PF13370">
    <property type="entry name" value="Fer4_13"/>
    <property type="match status" value="1"/>
</dbReference>
<dbReference type="InterPro" id="IPR001623">
    <property type="entry name" value="DnaJ_domain"/>
</dbReference>
<dbReference type="Proteomes" id="UP001567538">
    <property type="component" value="Unassembled WGS sequence"/>
</dbReference>
<dbReference type="EMBL" id="JBEAFC010000011">
    <property type="protein sequence ID" value="KAL1537106.1"/>
    <property type="molecule type" value="Genomic_DNA"/>
</dbReference>
<dbReference type="SMART" id="SM00271">
    <property type="entry name" value="DnaJ"/>
    <property type="match status" value="1"/>
</dbReference>
<comment type="caution">
    <text evidence="3">The sequence shown here is derived from an EMBL/GenBank/DDBJ whole genome shotgun (WGS) entry which is preliminary data.</text>
</comment>
<dbReference type="PROSITE" id="PS50076">
    <property type="entry name" value="DNAJ_2"/>
    <property type="match status" value="1"/>
</dbReference>
<accession>A0ABD1FZ44</accession>
<evidence type="ECO:0000313" key="4">
    <source>
        <dbReference type="Proteomes" id="UP001567538"/>
    </source>
</evidence>
<feature type="region of interest" description="Disordered" evidence="1">
    <location>
        <begin position="240"/>
        <end position="265"/>
    </location>
</feature>
<dbReference type="Pfam" id="PF00226">
    <property type="entry name" value="DnaJ"/>
    <property type="match status" value="1"/>
</dbReference>
<dbReference type="SUPFAM" id="SSF54862">
    <property type="entry name" value="4Fe-4S ferredoxins"/>
    <property type="match status" value="1"/>
</dbReference>
<gene>
    <name evidence="3" type="ORF">AAHA92_29661</name>
</gene>
<proteinExistence type="predicted"/>
<dbReference type="CDD" id="cd06257">
    <property type="entry name" value="DnaJ"/>
    <property type="match status" value="1"/>
</dbReference>
<reference evidence="3 4" key="1">
    <citation type="submission" date="2024-06" db="EMBL/GenBank/DDBJ databases">
        <title>A chromosome level genome sequence of Diviner's sage (Salvia divinorum).</title>
        <authorList>
            <person name="Ford S.A."/>
            <person name="Ro D.-K."/>
            <person name="Ness R.W."/>
            <person name="Phillips M.A."/>
        </authorList>
    </citation>
    <scope>NUCLEOTIDE SEQUENCE [LARGE SCALE GENOMIC DNA]</scope>
    <source>
        <strain evidence="3">SAF-2024a</strain>
        <tissue evidence="3">Leaf</tissue>
    </source>
</reference>
<protein>
    <submittedName>
        <fullName evidence="3">Chaperone protein dnaJ C76, chloroplastic-like</fullName>
    </submittedName>
</protein>
<dbReference type="PANTHER" id="PTHR45295">
    <property type="entry name" value="CHAPERONE PROTEIN DNAJ C76, CHLOROPLASTIC"/>
    <property type="match status" value="1"/>
</dbReference>
<dbReference type="Gene3D" id="1.10.287.110">
    <property type="entry name" value="DnaJ domain"/>
    <property type="match status" value="1"/>
</dbReference>
<keyword evidence="4" id="KW-1185">Reference proteome</keyword>
<dbReference type="Gene3D" id="3.30.70.20">
    <property type="match status" value="1"/>
</dbReference>
<dbReference type="PANTHER" id="PTHR45295:SF4">
    <property type="entry name" value="OS06G0474800 PROTEIN"/>
    <property type="match status" value="1"/>
</dbReference>
<evidence type="ECO:0000256" key="1">
    <source>
        <dbReference type="SAM" id="MobiDB-lite"/>
    </source>
</evidence>
<dbReference type="InterPro" id="IPR036869">
    <property type="entry name" value="J_dom_sf"/>
</dbReference>
<dbReference type="SUPFAM" id="SSF46565">
    <property type="entry name" value="Chaperone J-domain"/>
    <property type="match status" value="1"/>
</dbReference>
<evidence type="ECO:0000313" key="3">
    <source>
        <dbReference type="EMBL" id="KAL1537106.1"/>
    </source>
</evidence>
<organism evidence="3 4">
    <name type="scientific">Salvia divinorum</name>
    <name type="common">Maria pastora</name>
    <name type="synonym">Diviner's sage</name>
    <dbReference type="NCBI Taxonomy" id="28513"/>
    <lineage>
        <taxon>Eukaryota</taxon>
        <taxon>Viridiplantae</taxon>
        <taxon>Streptophyta</taxon>
        <taxon>Embryophyta</taxon>
        <taxon>Tracheophyta</taxon>
        <taxon>Spermatophyta</taxon>
        <taxon>Magnoliopsida</taxon>
        <taxon>eudicotyledons</taxon>
        <taxon>Gunneridae</taxon>
        <taxon>Pentapetalae</taxon>
        <taxon>asterids</taxon>
        <taxon>lamiids</taxon>
        <taxon>Lamiales</taxon>
        <taxon>Lamiaceae</taxon>
        <taxon>Nepetoideae</taxon>
        <taxon>Mentheae</taxon>
        <taxon>Salviinae</taxon>
        <taxon>Salvia</taxon>
        <taxon>Salvia subgen. Calosphace</taxon>
    </lineage>
</organism>